<keyword evidence="11" id="KW-0539">Nucleus</keyword>
<keyword evidence="6" id="KW-0227">DNA damage</keyword>
<feature type="coiled-coil region" evidence="13">
    <location>
        <begin position="237"/>
        <end position="264"/>
    </location>
</feature>
<accession>A0A7K5EB76</accession>
<feature type="non-terminal residue" evidence="16">
    <location>
        <position position="1"/>
    </location>
</feature>
<keyword evidence="7" id="KW-0067">ATP-binding</keyword>
<feature type="coiled-coil region" evidence="13">
    <location>
        <begin position="666"/>
        <end position="826"/>
    </location>
</feature>
<evidence type="ECO:0000313" key="17">
    <source>
        <dbReference type="Proteomes" id="UP000573697"/>
    </source>
</evidence>
<evidence type="ECO:0000259" key="15">
    <source>
        <dbReference type="Pfam" id="PF02463"/>
    </source>
</evidence>
<evidence type="ECO:0000256" key="10">
    <source>
        <dbReference type="ARBA" id="ARBA00023204"/>
    </source>
</evidence>
<evidence type="ECO:0000256" key="5">
    <source>
        <dbReference type="ARBA" id="ARBA00022741"/>
    </source>
</evidence>
<proteinExistence type="inferred from homology"/>
<gene>
    <name evidence="16" type="primary">Smc6</name>
    <name evidence="16" type="ORF">POLCAE_R02504</name>
</gene>
<dbReference type="PANTHER" id="PTHR19306:SF6">
    <property type="entry name" value="STRUCTURAL MAINTENANCE OF CHROMOSOMES PROTEIN 6"/>
    <property type="match status" value="1"/>
</dbReference>
<comment type="similarity">
    <text evidence="3">Belongs to the SMC family. SMC6 subfamily.</text>
</comment>
<dbReference type="GO" id="GO:0000724">
    <property type="term" value="P:double-strand break repair via homologous recombination"/>
    <property type="evidence" value="ECO:0007669"/>
    <property type="project" value="TreeGrafter"/>
</dbReference>
<dbReference type="GO" id="GO:0005634">
    <property type="term" value="C:nucleus"/>
    <property type="evidence" value="ECO:0007669"/>
    <property type="project" value="UniProtKB-SubCell"/>
</dbReference>
<feature type="coiled-coil region" evidence="13">
    <location>
        <begin position="290"/>
        <end position="344"/>
    </location>
</feature>
<dbReference type="Pfam" id="PF02463">
    <property type="entry name" value="SMC_N"/>
    <property type="match status" value="1"/>
</dbReference>
<reference evidence="16 17" key="1">
    <citation type="submission" date="2019-09" db="EMBL/GenBank/DDBJ databases">
        <title>Bird 10,000 Genomes (B10K) Project - Family phase.</title>
        <authorList>
            <person name="Zhang G."/>
        </authorList>
    </citation>
    <scope>NUCLEOTIDE SEQUENCE [LARGE SCALE GENOMIC DNA]</scope>
    <source>
        <strain evidence="16">B10K-DU-001-66</strain>
        <tissue evidence="16">Muscle</tissue>
    </source>
</reference>
<evidence type="ECO:0000256" key="8">
    <source>
        <dbReference type="ARBA" id="ARBA00023054"/>
    </source>
</evidence>
<evidence type="ECO:0000256" key="7">
    <source>
        <dbReference type="ARBA" id="ARBA00022840"/>
    </source>
</evidence>
<dbReference type="Proteomes" id="UP000573697">
    <property type="component" value="Unassembled WGS sequence"/>
</dbReference>
<dbReference type="AlphaFoldDB" id="A0A7K5EB76"/>
<evidence type="ECO:0000256" key="3">
    <source>
        <dbReference type="ARBA" id="ARBA00006793"/>
    </source>
</evidence>
<dbReference type="InterPro" id="IPR027417">
    <property type="entry name" value="P-loop_NTPase"/>
</dbReference>
<evidence type="ECO:0000256" key="2">
    <source>
        <dbReference type="ARBA" id="ARBA00004286"/>
    </source>
</evidence>
<evidence type="ECO:0000256" key="12">
    <source>
        <dbReference type="ARBA" id="ARBA00069480"/>
    </source>
</evidence>
<dbReference type="GO" id="GO:0005524">
    <property type="term" value="F:ATP binding"/>
    <property type="evidence" value="ECO:0007669"/>
    <property type="project" value="UniProtKB-KW"/>
</dbReference>
<feature type="coiled-coil region" evidence="13">
    <location>
        <begin position="437"/>
        <end position="478"/>
    </location>
</feature>
<dbReference type="Gene3D" id="1.10.287.1490">
    <property type="match status" value="2"/>
</dbReference>
<feature type="region of interest" description="Disordered" evidence="14">
    <location>
        <begin position="1070"/>
        <end position="1094"/>
    </location>
</feature>
<evidence type="ECO:0000256" key="14">
    <source>
        <dbReference type="SAM" id="MobiDB-lite"/>
    </source>
</evidence>
<keyword evidence="10" id="KW-0234">DNA repair</keyword>
<dbReference type="FunFam" id="3.40.50.300:FF:000959">
    <property type="entry name" value="structural maintenance of chromosomes protein 6"/>
    <property type="match status" value="1"/>
</dbReference>
<dbReference type="PANTHER" id="PTHR19306">
    <property type="entry name" value="STRUCTURAL MAINTENANCE OF CHROMOSOMES 5,6 SMC5, SMC6"/>
    <property type="match status" value="1"/>
</dbReference>
<comment type="subcellular location">
    <subcellularLocation>
        <location evidence="2">Chromosome</location>
    </subcellularLocation>
    <subcellularLocation>
        <location evidence="1">Nucleus</location>
    </subcellularLocation>
</comment>
<evidence type="ECO:0000313" key="16">
    <source>
        <dbReference type="EMBL" id="NWS29966.1"/>
    </source>
</evidence>
<organism evidence="16 17">
    <name type="scientific">Polioptila caerulea</name>
    <name type="common">Blue-grey gnatcatcher</name>
    <dbReference type="NCBI Taxonomy" id="66707"/>
    <lineage>
        <taxon>Eukaryota</taxon>
        <taxon>Metazoa</taxon>
        <taxon>Chordata</taxon>
        <taxon>Craniata</taxon>
        <taxon>Vertebrata</taxon>
        <taxon>Euteleostomi</taxon>
        <taxon>Archelosauria</taxon>
        <taxon>Archosauria</taxon>
        <taxon>Dinosauria</taxon>
        <taxon>Saurischia</taxon>
        <taxon>Theropoda</taxon>
        <taxon>Coelurosauria</taxon>
        <taxon>Aves</taxon>
        <taxon>Neognathae</taxon>
        <taxon>Neoaves</taxon>
        <taxon>Telluraves</taxon>
        <taxon>Australaves</taxon>
        <taxon>Passeriformes</taxon>
        <taxon>Certhiidae</taxon>
        <taxon>Polioptilinae</taxon>
        <taxon>Polioptila</taxon>
    </lineage>
</organism>
<keyword evidence="8 13" id="KW-0175">Coiled coil</keyword>
<evidence type="ECO:0000256" key="6">
    <source>
        <dbReference type="ARBA" id="ARBA00022763"/>
    </source>
</evidence>
<dbReference type="GO" id="GO:0003684">
    <property type="term" value="F:damaged DNA binding"/>
    <property type="evidence" value="ECO:0007669"/>
    <property type="project" value="TreeGrafter"/>
</dbReference>
<feature type="compositionally biased region" description="Basic and acidic residues" evidence="14">
    <location>
        <begin position="21"/>
        <end position="35"/>
    </location>
</feature>
<evidence type="ECO:0000256" key="9">
    <source>
        <dbReference type="ARBA" id="ARBA00023172"/>
    </source>
</evidence>
<dbReference type="GO" id="GO:0003697">
    <property type="term" value="F:single-stranded DNA binding"/>
    <property type="evidence" value="ECO:0007669"/>
    <property type="project" value="TreeGrafter"/>
</dbReference>
<dbReference type="GO" id="GO:0030915">
    <property type="term" value="C:Smc5-Smc6 complex"/>
    <property type="evidence" value="ECO:0007669"/>
    <property type="project" value="TreeGrafter"/>
</dbReference>
<feature type="non-terminal residue" evidence="16">
    <location>
        <position position="1094"/>
    </location>
</feature>
<evidence type="ECO:0000256" key="13">
    <source>
        <dbReference type="SAM" id="Coils"/>
    </source>
</evidence>
<sequence>MAKRKEEGDLNPGSQKRQRKEYRDLYNDESNREETSEFSTNSSSSQLPDGEVGIIESIQLKNFMCHSNLGPFQFGSNLNFVVGANGSGKSSVLTALIVGLGGKATATNRGSSLKMFIQKGETSAEISITLRNQGRDAFKPELYGTSITVNQRINQDGSRTCRLKSRSGTIISSKKEELIGILDHFNIQVDNPVSVLTQEMSKQFLQTKNEGDKYKFFMKATQLEQMKEDYSFIGKTKKNTRVQIEQGEERLEELKQLYLEKKEIFKSLAFVSDMQNRLKDLKHQMAWAVVSEMEKEIELLKEGIKAEEGNTELLQKVEECQVKVNEAEKKYKAVQDKLIKVSEEAQALHPQCISLKAEVQAKRKAVNETEIIYNRSKTELKRLGKDSEQLRKRIEELKSCANQVSEPEKLERQRRIAYLREQLKAFHDEEIMIDQQVDQFQQAIAKCREEQSRLRRESNEVQQALSAQQKQLRDLKDSKTNTLKRFGPHVPAFLEAIEVAHKQGHFRKKPLGPLGALIHPKDPELILAIESCLKGLLQAFCCDNHSDERTLQLLMSKYYARGYRPQIIVNKFQNKIYDTSQRAVHHPEFPSVLTALEIDSPVVANCLIDMRGIETILLIKNSRKAREVMQCNRPPKNCREAFTAEGDQVFERRYYSSSFVRPKFLSQDVEAEISHLDKEIENKRAQLTASQQRLHSIENEIRQNEDHLYGHRRHQKQLQVKVRTTNAEIADLENVEEHQSEDIHVLQDEAEENKGRMESVKQDMQLQSRKMEELKNSLQEAEKKLEEVKEKIHQVEEIAGPIKAELNQAESEVENSKSHLRHYEDKQREHVACINKHKDLLVSKGKELEEKMAKARQIFSERIKVSRTVKSLDAEMNRLREKINLESSHRGNREEIIQQFHYAKERYEDASNKVKNLKRFIAVLDEVMTERLKAYRQFLRNISMHCKLHFEHLLRVRGCSGHILFDHKNETLSIRVQPREEEKAPRSDLRSLSGGERSFSTVCFILSLWNISESPFRCMDEFDVYMDMVNRRIAIDMILERADFQQHRQFILFTPLSMSSLPTSPHIRILRMPDPPRDQRTLNFQNRNDRDEDE</sequence>
<keyword evidence="4" id="KW-0158">Chromosome</keyword>
<comment type="caution">
    <text evidence="16">The sequence shown here is derived from an EMBL/GenBank/DDBJ whole genome shotgun (WGS) entry which is preliminary data.</text>
</comment>
<keyword evidence="17" id="KW-1185">Reference proteome</keyword>
<dbReference type="InterPro" id="IPR003395">
    <property type="entry name" value="RecF/RecN/SMC_N"/>
</dbReference>
<protein>
    <recommendedName>
        <fullName evidence="12">Structural maintenance of chromosomes protein 6</fullName>
    </recommendedName>
</protein>
<evidence type="ECO:0000256" key="11">
    <source>
        <dbReference type="ARBA" id="ARBA00023242"/>
    </source>
</evidence>
<name>A0A7K5EB76_POLCE</name>
<dbReference type="EMBL" id="VYXF01006253">
    <property type="protein sequence ID" value="NWS29966.1"/>
    <property type="molecule type" value="Genomic_DNA"/>
</dbReference>
<evidence type="ECO:0000256" key="1">
    <source>
        <dbReference type="ARBA" id="ARBA00004123"/>
    </source>
</evidence>
<keyword evidence="5" id="KW-0547">Nucleotide-binding</keyword>
<dbReference type="SUPFAM" id="SSF52540">
    <property type="entry name" value="P-loop containing nucleoside triphosphate hydrolases"/>
    <property type="match status" value="2"/>
</dbReference>
<feature type="coiled-coil region" evidence="13">
    <location>
        <begin position="373"/>
        <end position="400"/>
    </location>
</feature>
<feature type="domain" description="RecF/RecN/SMC N-terminal" evidence="15">
    <location>
        <begin position="55"/>
        <end position="1053"/>
    </location>
</feature>
<evidence type="ECO:0000256" key="4">
    <source>
        <dbReference type="ARBA" id="ARBA00022454"/>
    </source>
</evidence>
<keyword evidence="9" id="KW-0233">DNA recombination</keyword>
<dbReference type="GO" id="GO:0035861">
    <property type="term" value="C:site of double-strand break"/>
    <property type="evidence" value="ECO:0007669"/>
    <property type="project" value="TreeGrafter"/>
</dbReference>
<dbReference type="Gene3D" id="3.40.50.300">
    <property type="entry name" value="P-loop containing nucleotide triphosphate hydrolases"/>
    <property type="match status" value="2"/>
</dbReference>
<feature type="region of interest" description="Disordered" evidence="14">
    <location>
        <begin position="1"/>
        <end position="49"/>
    </location>
</feature>